<dbReference type="InterPro" id="IPR011608">
    <property type="entry name" value="PRD"/>
</dbReference>
<dbReference type="SUPFAM" id="SSF63520">
    <property type="entry name" value="PTS-regulatory domain, PRD"/>
    <property type="match status" value="1"/>
</dbReference>
<dbReference type="GO" id="GO:0006355">
    <property type="term" value="P:regulation of DNA-templated transcription"/>
    <property type="evidence" value="ECO:0007669"/>
    <property type="project" value="InterPro"/>
</dbReference>
<feature type="non-terminal residue" evidence="2">
    <location>
        <position position="1"/>
    </location>
</feature>
<feature type="domain" description="PRD" evidence="1">
    <location>
        <begin position="1"/>
        <end position="97"/>
    </location>
</feature>
<dbReference type="RefSeq" id="WP_003746265.1">
    <property type="nucleotide sequence ID" value="NZ_CM001051.1"/>
</dbReference>
<proteinExistence type="predicted"/>
<dbReference type="PATRIC" id="fig|702453.3.peg.746"/>
<comment type="caution">
    <text evidence="2">The sequence shown here is derived from an EMBL/GenBank/DDBJ whole genome shotgun (WGS) entry which is preliminary data.</text>
</comment>
<sequence>IEILSSFANVLEKKLGYELDNTFKINLLIHVGCALERMVLNDGLTYHDDKNMIDTSVFKALEETNKEVIYKMNLKLTNDELCYLYDILNEIQPEVTI</sequence>
<dbReference type="PROSITE" id="PS51372">
    <property type="entry name" value="PRD_2"/>
    <property type="match status" value="1"/>
</dbReference>
<organism evidence="2">
    <name type="scientific">Listeria seeligeri FSL N1-067</name>
    <dbReference type="NCBI Taxonomy" id="702453"/>
    <lineage>
        <taxon>Bacteria</taxon>
        <taxon>Bacillati</taxon>
        <taxon>Bacillota</taxon>
        <taxon>Bacilli</taxon>
        <taxon>Bacillales</taxon>
        <taxon>Listeriaceae</taxon>
        <taxon>Listeria</taxon>
    </lineage>
</organism>
<dbReference type="AlphaFoldDB" id="E3ZNC0"/>
<evidence type="ECO:0000313" key="2">
    <source>
        <dbReference type="EMBL" id="EFS00878.1"/>
    </source>
</evidence>
<reference evidence="2" key="1">
    <citation type="journal article" date="2010" name="Microbiol. Resour. Announc.">
        <title>Comparative genomics of the bacterial genus Listeria: Genome evolution is characterized by limited gene acquisition and limited gene loss.</title>
        <authorList>
            <person name="den Bakker H.C."/>
            <person name="Cummings C.A."/>
            <person name="Ferreira V."/>
            <person name="Vatta P."/>
            <person name="Orsi R.H."/>
            <person name="Degoricija L."/>
            <person name="Barker M."/>
            <person name="Petrauskene O."/>
            <person name="Furtado M.R."/>
            <person name="Wiedmann M."/>
        </authorList>
    </citation>
    <scope>NUCLEOTIDE SEQUENCE [LARGE SCALE GENOMIC DNA]</scope>
    <source>
        <strain evidence="2">FSL N1-067</strain>
    </source>
</reference>
<dbReference type="EMBL" id="ADXJ01000420">
    <property type="protein sequence ID" value="EFS00878.1"/>
    <property type="molecule type" value="Genomic_DNA"/>
</dbReference>
<dbReference type="InterPro" id="IPR036634">
    <property type="entry name" value="PRD_sf"/>
</dbReference>
<protein>
    <submittedName>
        <fullName evidence="2">Transcriptional regulatory protein LevR</fullName>
    </submittedName>
</protein>
<evidence type="ECO:0000259" key="1">
    <source>
        <dbReference type="PROSITE" id="PS51372"/>
    </source>
</evidence>
<name>E3ZNC0_LISSE</name>
<dbReference type="Gene3D" id="1.10.1790.10">
    <property type="entry name" value="PRD domain"/>
    <property type="match status" value="1"/>
</dbReference>
<accession>E3ZNC0</accession>
<dbReference type="Proteomes" id="UP000004302">
    <property type="component" value="Chromosome"/>
</dbReference>
<dbReference type="Pfam" id="PF00874">
    <property type="entry name" value="PRD"/>
    <property type="match status" value="1"/>
</dbReference>
<gene>
    <name evidence="2" type="ORF">NT03LS_0942</name>
</gene>
<dbReference type="HOGENOM" id="CLU_2338470_0_0_9"/>